<dbReference type="OrthoDB" id="9795869at2"/>
<gene>
    <name evidence="2" type="ORF">CKY28_08135</name>
</gene>
<protein>
    <recommendedName>
        <fullName evidence="1">Phytase-like domain-containing protein</fullName>
    </recommendedName>
</protein>
<dbReference type="PANTHER" id="PTHR37957:SF1">
    <property type="entry name" value="PHYTASE-LIKE DOMAIN-CONTAINING PROTEIN"/>
    <property type="match status" value="1"/>
</dbReference>
<dbReference type="Proteomes" id="UP000218151">
    <property type="component" value="Unassembled WGS sequence"/>
</dbReference>
<organism evidence="2 3">
    <name type="scientific">Sphingomonas lenta</name>
    <dbReference type="NCBI Taxonomy" id="1141887"/>
    <lineage>
        <taxon>Bacteria</taxon>
        <taxon>Pseudomonadati</taxon>
        <taxon>Pseudomonadota</taxon>
        <taxon>Alphaproteobacteria</taxon>
        <taxon>Sphingomonadales</taxon>
        <taxon>Sphingomonadaceae</taxon>
        <taxon>Sphingomonas</taxon>
    </lineage>
</organism>
<keyword evidence="3" id="KW-1185">Reference proteome</keyword>
<dbReference type="AlphaFoldDB" id="A0A2A2SF26"/>
<dbReference type="SUPFAM" id="SSF101898">
    <property type="entry name" value="NHL repeat"/>
    <property type="match status" value="1"/>
</dbReference>
<proteinExistence type="predicted"/>
<name>A0A2A2SF26_9SPHN</name>
<evidence type="ECO:0000259" key="1">
    <source>
        <dbReference type="Pfam" id="PF13449"/>
    </source>
</evidence>
<dbReference type="PANTHER" id="PTHR37957">
    <property type="entry name" value="BLR7070 PROTEIN"/>
    <property type="match status" value="1"/>
</dbReference>
<evidence type="ECO:0000313" key="2">
    <source>
        <dbReference type="EMBL" id="PAX07611.1"/>
    </source>
</evidence>
<accession>A0A2A2SF26</accession>
<reference evidence="3" key="1">
    <citation type="submission" date="2017-09" db="EMBL/GenBank/DDBJ databases">
        <authorList>
            <person name="Feng G."/>
            <person name="Zhu H."/>
        </authorList>
    </citation>
    <scope>NUCLEOTIDE SEQUENCE [LARGE SCALE GENOMIC DNA]</scope>
    <source>
        <strain evidence="3">1PNM-20</strain>
    </source>
</reference>
<dbReference type="RefSeq" id="WP_095997854.1">
    <property type="nucleotide sequence ID" value="NZ_NSLI01000003.1"/>
</dbReference>
<dbReference type="Pfam" id="PF13449">
    <property type="entry name" value="Phytase-like"/>
    <property type="match status" value="1"/>
</dbReference>
<evidence type="ECO:0000313" key="3">
    <source>
        <dbReference type="Proteomes" id="UP000218151"/>
    </source>
</evidence>
<dbReference type="EMBL" id="NSLI01000003">
    <property type="protein sequence ID" value="PAX07611.1"/>
    <property type="molecule type" value="Genomic_DNA"/>
</dbReference>
<dbReference type="InterPro" id="IPR027372">
    <property type="entry name" value="Phytase-like_dom"/>
</dbReference>
<sequence>MDPHRSTAATEGVAVRITRLRFDDEPLGDVALPNGAMRLTRGLGSGLAVRPGDPPGRLWAVGDRGPNFKADLARAHGLDLPPTPRGAKIMPRLDIGPALVELELDGDAVRVRRVLPITDGEGRPIGGLPVPAGSHARAEPALGLDGRPLGTDPSGADTEGLIALRDGGFWVGDEYGPSLLRLDGTARVLVRWVPEGCEAHYAGARYPVEGRLPALAASRHINRGFEALASSPDERLLHLAFQSPLAHPDAAAHEAAQHLRLWTLDAGTGRPLAQHLYPLDPPERFRRDVAEGSFERSDIKVSELAAFADGRLVCLERGSASTKLYLVSPDGAPALPPEHLDPDTRPTVEELSARDPDMAGLPVLAKTLLLDTDDHPEIGRDLEGIALIGPNELVLVSDNDFGVEGAETGFWRVEWA</sequence>
<feature type="domain" description="Phytase-like" evidence="1">
    <location>
        <begin position="45"/>
        <end position="401"/>
    </location>
</feature>
<comment type="caution">
    <text evidence="2">The sequence shown here is derived from an EMBL/GenBank/DDBJ whole genome shotgun (WGS) entry which is preliminary data.</text>
</comment>